<protein>
    <recommendedName>
        <fullName evidence="3">Secreted protein</fullName>
    </recommendedName>
</protein>
<keyword evidence="2" id="KW-1185">Reference proteome</keyword>
<gene>
    <name evidence="1" type="ORF">AU492_06725</name>
</gene>
<organism evidence="1 2">
    <name type="scientific">Lonsdalea populi</name>
    <dbReference type="NCBI Taxonomy" id="1172565"/>
    <lineage>
        <taxon>Bacteria</taxon>
        <taxon>Pseudomonadati</taxon>
        <taxon>Pseudomonadota</taxon>
        <taxon>Gammaproteobacteria</taxon>
        <taxon>Enterobacterales</taxon>
        <taxon>Pectobacteriaceae</taxon>
        <taxon>Lonsdalea</taxon>
    </lineage>
</organism>
<accession>A0ABX9ETV3</accession>
<dbReference type="EMBL" id="LUSW01000012">
    <property type="protein sequence ID" value="RAT35106.1"/>
    <property type="molecule type" value="Genomic_DNA"/>
</dbReference>
<proteinExistence type="predicted"/>
<reference evidence="1 2" key="1">
    <citation type="submission" date="2016-02" db="EMBL/GenBank/DDBJ databases">
        <title>Species-wide whole genome sequencing reveals diversity, host range in Lonsdalea quercina.</title>
        <authorList>
            <person name="Li Y."/>
        </authorList>
    </citation>
    <scope>NUCLEOTIDE SEQUENCE [LARGE SCALE GENOMIC DNA]</scope>
    <source>
        <strain evidence="1 2">CFCC 12721</strain>
    </source>
</reference>
<comment type="caution">
    <text evidence="1">The sequence shown here is derived from an EMBL/GenBank/DDBJ whole genome shotgun (WGS) entry which is preliminary data.</text>
</comment>
<evidence type="ECO:0008006" key="3">
    <source>
        <dbReference type="Google" id="ProtNLM"/>
    </source>
</evidence>
<evidence type="ECO:0000313" key="2">
    <source>
        <dbReference type="Proteomes" id="UP000250186"/>
    </source>
</evidence>
<dbReference type="Proteomes" id="UP000250186">
    <property type="component" value="Unassembled WGS sequence"/>
</dbReference>
<name>A0ABX9ETV3_9GAMM</name>
<sequence length="67" mass="7362">MCLLLLLPELLLSCGAVLLDALIQPLLLKLLILLHLLLQPFLAADAVFKLLLLGRWQGGCICPHGHR</sequence>
<evidence type="ECO:0000313" key="1">
    <source>
        <dbReference type="EMBL" id="RAT35106.1"/>
    </source>
</evidence>